<organism evidence="14 15">
    <name type="scientific">Wolfiporia cocos (strain MD-104)</name>
    <name type="common">Brown rot fungus</name>
    <dbReference type="NCBI Taxonomy" id="742152"/>
    <lineage>
        <taxon>Eukaryota</taxon>
        <taxon>Fungi</taxon>
        <taxon>Dikarya</taxon>
        <taxon>Basidiomycota</taxon>
        <taxon>Agaricomycotina</taxon>
        <taxon>Agaricomycetes</taxon>
        <taxon>Polyporales</taxon>
        <taxon>Phaeolaceae</taxon>
        <taxon>Wolfiporia</taxon>
    </lineage>
</organism>
<keyword evidence="7 10" id="KW-0539">Nucleus</keyword>
<feature type="coiled-coil region" evidence="11">
    <location>
        <begin position="307"/>
        <end position="337"/>
    </location>
</feature>
<dbReference type="Gene3D" id="1.10.418.30">
    <property type="entry name" value="Ncd80 complex, Ncd80 subunit"/>
    <property type="match status" value="1"/>
</dbReference>
<evidence type="ECO:0000256" key="12">
    <source>
        <dbReference type="SAM" id="MobiDB-lite"/>
    </source>
</evidence>
<sequence length="663" mass="75106">MSEYGRRSTMQSDPYARSHLPVPSTIKKPAHSGRMSMAGPALRGPYPNVGPVPGSNPRHSMMRSQALNPLLQSASKPHYGRTPLHPSTRRGSTWVGAPPGSAQVAGQGIARDTRNLRDRQTRLKMQHEVESWLQETGLDSPALSDITKNSFRAVFRHLVLIVDPECVFDEEPRKLEEEFVQTLRSLKYLYVGQFESGKWSLATPGAMNVWPLALGVLHWLTESGKVSRSCTHFEYKQLTVAGMQAKQYYLDSRDPTLQDSDFIPDEFDDINHHQALALDHYTRAYEVFLEGKDLFPEQEAIMEDRYARKDERVVAQLEQQREELKKLLLELEALERAPAPIEELKKDNGYIKQDKAKFEEILRRCESSKKKLTDTLGREKTELASCLSNLERLQAEESRLADIVREQNLLPEEATRMKTEHETLTRDIETLKQKIAETNQVVVKLEVSLTRKVSEAEEALDAYTNLLNNLGLFPPLPPPLEQDLDLSLDLNPAASNSQGLLMGADIRRVVKPTLSRITEMKRTDRADVESERIKVDHEFEQLTLECENLDEEVLNVGNKVTGLSDQADELRDAAQQEAQVSNNEAARLERDLAQARTAAMANGVGVKSRLQALQIAYREQIDKVNRLKDETMRAIIKNSSEIIAFKEEVSKQLEHLRDFADAN</sequence>
<name>A0A2H3J7T4_WOLCO</name>
<keyword evidence="4 10" id="KW-0498">Mitosis</keyword>
<evidence type="ECO:0000256" key="1">
    <source>
        <dbReference type="ARBA" id="ARBA00007050"/>
    </source>
</evidence>
<keyword evidence="15" id="KW-1185">Reference proteome</keyword>
<gene>
    <name evidence="14" type="ORF">WOLCODRAFT_88019</name>
</gene>
<dbReference type="GO" id="GO:0005634">
    <property type="term" value="C:nucleus"/>
    <property type="evidence" value="ECO:0007669"/>
    <property type="project" value="UniProtKB-SubCell"/>
</dbReference>
<dbReference type="GO" id="GO:0051315">
    <property type="term" value="P:attachment of mitotic spindle microtubules to kinetochore"/>
    <property type="evidence" value="ECO:0007669"/>
    <property type="project" value="UniProtKB-UniRule"/>
</dbReference>
<feature type="coiled-coil region" evidence="11">
    <location>
        <begin position="532"/>
        <end position="630"/>
    </location>
</feature>
<comment type="subcellular location">
    <subcellularLocation>
        <location evidence="10">Chromosome</location>
        <location evidence="10">Centromere</location>
        <location evidence="10">Kinetochore</location>
    </subcellularLocation>
    <subcellularLocation>
        <location evidence="10">Nucleus</location>
    </subcellularLocation>
</comment>
<dbReference type="AlphaFoldDB" id="A0A2H3J7T4"/>
<evidence type="ECO:0000256" key="9">
    <source>
        <dbReference type="ARBA" id="ARBA00023328"/>
    </source>
</evidence>
<evidence type="ECO:0000256" key="6">
    <source>
        <dbReference type="ARBA" id="ARBA00023054"/>
    </source>
</evidence>
<keyword evidence="3 10" id="KW-0132">Cell division</keyword>
<dbReference type="InterPro" id="IPR055260">
    <property type="entry name" value="Ndc80_CH"/>
</dbReference>
<feature type="coiled-coil region" evidence="11">
    <location>
        <begin position="376"/>
        <end position="448"/>
    </location>
</feature>
<keyword evidence="2 10" id="KW-0158">Chromosome</keyword>
<dbReference type="InterPro" id="IPR038273">
    <property type="entry name" value="Ndc80_sf"/>
</dbReference>
<keyword evidence="9 10" id="KW-0137">Centromere</keyword>
<dbReference type="EMBL" id="KB467942">
    <property type="protein sequence ID" value="PCH38332.1"/>
    <property type="molecule type" value="Genomic_DNA"/>
</dbReference>
<evidence type="ECO:0000259" key="13">
    <source>
        <dbReference type="Pfam" id="PF03801"/>
    </source>
</evidence>
<comment type="function">
    <text evidence="10">Acts as a component of the essential kinetochore-associated NDC80 complex, which is required for chromosome segregation and spindle checkpoint activity.</text>
</comment>
<feature type="domain" description="Kinetochore protein Ndc80 CH" evidence="13">
    <location>
        <begin position="107"/>
        <end position="225"/>
    </location>
</feature>
<evidence type="ECO:0000256" key="3">
    <source>
        <dbReference type="ARBA" id="ARBA00022618"/>
    </source>
</evidence>
<feature type="region of interest" description="Disordered" evidence="12">
    <location>
        <begin position="74"/>
        <end position="109"/>
    </location>
</feature>
<accession>A0A2H3J7T4</accession>
<comment type="similarity">
    <text evidence="1 10">Belongs to the NDC80/HEC1 family.</text>
</comment>
<evidence type="ECO:0000256" key="10">
    <source>
        <dbReference type="RuleBase" id="RU368072"/>
    </source>
</evidence>
<proteinExistence type="inferred from homology"/>
<dbReference type="OrthoDB" id="7459479at2759"/>
<reference evidence="14 15" key="1">
    <citation type="journal article" date="2012" name="Science">
        <title>The Paleozoic origin of enzymatic lignin decomposition reconstructed from 31 fungal genomes.</title>
        <authorList>
            <person name="Floudas D."/>
            <person name="Binder M."/>
            <person name="Riley R."/>
            <person name="Barry K."/>
            <person name="Blanchette R.A."/>
            <person name="Henrissat B."/>
            <person name="Martinez A.T."/>
            <person name="Otillar R."/>
            <person name="Spatafora J.W."/>
            <person name="Yadav J.S."/>
            <person name="Aerts A."/>
            <person name="Benoit I."/>
            <person name="Boyd A."/>
            <person name="Carlson A."/>
            <person name="Copeland A."/>
            <person name="Coutinho P.M."/>
            <person name="de Vries R.P."/>
            <person name="Ferreira P."/>
            <person name="Findley K."/>
            <person name="Foster B."/>
            <person name="Gaskell J."/>
            <person name="Glotzer D."/>
            <person name="Gorecki P."/>
            <person name="Heitman J."/>
            <person name="Hesse C."/>
            <person name="Hori C."/>
            <person name="Igarashi K."/>
            <person name="Jurgens J.A."/>
            <person name="Kallen N."/>
            <person name="Kersten P."/>
            <person name="Kohler A."/>
            <person name="Kuees U."/>
            <person name="Kumar T.K.A."/>
            <person name="Kuo A."/>
            <person name="LaButti K."/>
            <person name="Larrondo L.F."/>
            <person name="Lindquist E."/>
            <person name="Ling A."/>
            <person name="Lombard V."/>
            <person name="Lucas S."/>
            <person name="Lundell T."/>
            <person name="Martin R."/>
            <person name="McLaughlin D.J."/>
            <person name="Morgenstern I."/>
            <person name="Morin E."/>
            <person name="Murat C."/>
            <person name="Nagy L.G."/>
            <person name="Nolan M."/>
            <person name="Ohm R.A."/>
            <person name="Patyshakuliyeva A."/>
            <person name="Rokas A."/>
            <person name="Ruiz-Duenas F.J."/>
            <person name="Sabat G."/>
            <person name="Salamov A."/>
            <person name="Samejima M."/>
            <person name="Schmutz J."/>
            <person name="Slot J.C."/>
            <person name="St John F."/>
            <person name="Stenlid J."/>
            <person name="Sun H."/>
            <person name="Sun S."/>
            <person name="Syed K."/>
            <person name="Tsang A."/>
            <person name="Wiebenga A."/>
            <person name="Young D."/>
            <person name="Pisabarro A."/>
            <person name="Eastwood D.C."/>
            <person name="Martin F."/>
            <person name="Cullen D."/>
            <person name="Grigoriev I.V."/>
            <person name="Hibbett D.S."/>
        </authorList>
    </citation>
    <scope>NUCLEOTIDE SEQUENCE [LARGE SCALE GENOMIC DNA]</scope>
    <source>
        <strain evidence="14 15">MD-104</strain>
    </source>
</reference>
<dbReference type="InterPro" id="IPR005550">
    <property type="entry name" value="Kinetochore_Ndc80"/>
</dbReference>
<evidence type="ECO:0000256" key="5">
    <source>
        <dbReference type="ARBA" id="ARBA00022838"/>
    </source>
</evidence>
<dbReference type="STRING" id="742152.A0A2H3J7T4"/>
<evidence type="ECO:0000313" key="15">
    <source>
        <dbReference type="Proteomes" id="UP000218811"/>
    </source>
</evidence>
<dbReference type="GO" id="GO:0051301">
    <property type="term" value="P:cell division"/>
    <property type="evidence" value="ECO:0007669"/>
    <property type="project" value="UniProtKB-UniRule"/>
</dbReference>
<evidence type="ECO:0000256" key="2">
    <source>
        <dbReference type="ARBA" id="ARBA00022454"/>
    </source>
</evidence>
<evidence type="ECO:0000313" key="14">
    <source>
        <dbReference type="EMBL" id="PCH38332.1"/>
    </source>
</evidence>
<protein>
    <recommendedName>
        <fullName evidence="10">Kinetochore protein NDC80</fullName>
    </recommendedName>
</protein>
<evidence type="ECO:0000256" key="7">
    <source>
        <dbReference type="ARBA" id="ARBA00023242"/>
    </source>
</evidence>
<dbReference type="PANTHER" id="PTHR10643:SF2">
    <property type="entry name" value="KINETOCHORE PROTEIN NDC80 HOMOLOG"/>
    <property type="match status" value="1"/>
</dbReference>
<keyword evidence="8 10" id="KW-0131">Cell cycle</keyword>
<dbReference type="Proteomes" id="UP000218811">
    <property type="component" value="Unassembled WGS sequence"/>
</dbReference>
<dbReference type="GO" id="GO:0031262">
    <property type="term" value="C:Ndc80 complex"/>
    <property type="evidence" value="ECO:0007669"/>
    <property type="project" value="UniProtKB-UniRule"/>
</dbReference>
<dbReference type="Pfam" id="PF03801">
    <property type="entry name" value="Ndc80_HEC"/>
    <property type="match status" value="1"/>
</dbReference>
<evidence type="ECO:0000256" key="8">
    <source>
        <dbReference type="ARBA" id="ARBA00023306"/>
    </source>
</evidence>
<dbReference type="OMA" id="PSHKFQK"/>
<feature type="region of interest" description="Disordered" evidence="12">
    <location>
        <begin position="1"/>
        <end position="61"/>
    </location>
</feature>
<evidence type="ECO:0000256" key="11">
    <source>
        <dbReference type="SAM" id="Coils"/>
    </source>
</evidence>
<comment type="subunit">
    <text evidence="10">Component of the NDC80 complex.</text>
</comment>
<dbReference type="PANTHER" id="PTHR10643">
    <property type="entry name" value="KINETOCHORE PROTEIN NDC80"/>
    <property type="match status" value="1"/>
</dbReference>
<keyword evidence="5 10" id="KW-0995">Kinetochore</keyword>
<evidence type="ECO:0000256" key="4">
    <source>
        <dbReference type="ARBA" id="ARBA00022776"/>
    </source>
</evidence>
<keyword evidence="6 11" id="KW-0175">Coiled coil</keyword>